<sequence length="543" mass="51495">MATGANSLAAGNGAHVQVDNGIALGAQSSVSVAGGVAIGSGSVADRPVAPGIGTVPVGLGVPFNTNTGSLAGSISFGSSANGGTYRQLTNVADGSEAHDAVTVEQLGNSLAAFQTTATKYFHANSTLADSLAVGAQSIAVGPQTVVNGDNGVGIGNGATVQQFAPGGVAIGEQANSGQVDAIALGANANANAAEAIAQGANSSVTNVGGIAIGSASTSSAVDAVAIGSGATSNATDALALGAGASATEANSIALGAGSQTTIGALSNYIAYGLGSPQSSAGEINVGNRQITGLAPGRLGTDAVNVSQLDAVASQLTTLISQSTTNNGGSYTSTPGASNPTGPSSTGSNSSAGGSGAVASGSNSTAVGNGSQATGNGSTVVGTGANSSGSGSAAIGAGSNDGGRSNVVAVGSADSTRQVINVAAGTASTDAVNVGQLNASVSNTLSQANSYTDSQVAGLRNSLDSYRRDADGGTATAMAVAGLPQPSGPGKSMVSIAGSVYRGQSGQALGLSTISENNHWIYKAAVSTNTRGTYGAVVGAGYQW</sequence>
<comment type="similarity">
    <text evidence="3">Belongs to the autotransporter-2 (AT-2) (TC 1.B.40) family.</text>
</comment>
<evidence type="ECO:0000259" key="14">
    <source>
        <dbReference type="Pfam" id="PF05662"/>
    </source>
</evidence>
<feature type="domain" description="Trimeric autotransporter adhesin YadA-like head" evidence="13">
    <location>
        <begin position="2"/>
        <end position="28"/>
    </location>
</feature>
<dbReference type="Pfam" id="PF05658">
    <property type="entry name" value="YadA_head"/>
    <property type="match status" value="7"/>
</dbReference>
<keyword evidence="16" id="KW-1185">Reference proteome</keyword>
<reference evidence="15 16" key="1">
    <citation type="submission" date="2020-04" db="EMBL/GenBank/DDBJ databases">
        <authorList>
            <person name="De Canck E."/>
        </authorList>
    </citation>
    <scope>NUCLEOTIDE SEQUENCE [LARGE SCALE GENOMIC DNA]</scope>
    <source>
        <strain evidence="15 16">LMG 27177</strain>
    </source>
</reference>
<evidence type="ECO:0000259" key="13">
    <source>
        <dbReference type="Pfam" id="PF05658"/>
    </source>
</evidence>
<evidence type="ECO:0000256" key="3">
    <source>
        <dbReference type="ARBA" id="ARBA00005848"/>
    </source>
</evidence>
<dbReference type="Gene3D" id="2.150.10.10">
    <property type="entry name" value="Serralysin-like metalloprotease, C-terminal"/>
    <property type="match status" value="3"/>
</dbReference>
<dbReference type="InterPro" id="IPR005594">
    <property type="entry name" value="YadA_C"/>
</dbReference>
<feature type="domain" description="Trimeric autotransporter adhesin YadA-like stalk" evidence="14">
    <location>
        <begin position="87"/>
        <end position="126"/>
    </location>
</feature>
<name>A0A6J5H5P4_9BURK</name>
<evidence type="ECO:0000256" key="9">
    <source>
        <dbReference type="ARBA" id="ARBA00023136"/>
    </source>
</evidence>
<evidence type="ECO:0000256" key="8">
    <source>
        <dbReference type="ARBA" id="ARBA00022927"/>
    </source>
</evidence>
<dbReference type="Pfam" id="PF03895">
    <property type="entry name" value="YadA_anchor"/>
    <property type="match status" value="1"/>
</dbReference>
<evidence type="ECO:0000256" key="7">
    <source>
        <dbReference type="ARBA" id="ARBA00022729"/>
    </source>
</evidence>
<evidence type="ECO:0000256" key="5">
    <source>
        <dbReference type="ARBA" id="ARBA00022452"/>
    </source>
</evidence>
<feature type="compositionally biased region" description="Low complexity" evidence="11">
    <location>
        <begin position="321"/>
        <end position="367"/>
    </location>
</feature>
<keyword evidence="7" id="KW-0732">Signal</keyword>
<dbReference type="Pfam" id="PF05662">
    <property type="entry name" value="YadA_stalk"/>
    <property type="match status" value="3"/>
</dbReference>
<feature type="domain" description="Trimeric autotransporter adhesin YadA-like head" evidence="13">
    <location>
        <begin position="234"/>
        <end position="258"/>
    </location>
</feature>
<dbReference type="InterPro" id="IPR008635">
    <property type="entry name" value="Coiled_stalk_dom"/>
</dbReference>
<evidence type="ECO:0000256" key="6">
    <source>
        <dbReference type="ARBA" id="ARBA00022692"/>
    </source>
</evidence>
<comment type="subcellular location">
    <subcellularLocation>
        <location evidence="2">Cell outer membrane</location>
    </subcellularLocation>
    <subcellularLocation>
        <location evidence="1">Cell surface</location>
    </subcellularLocation>
</comment>
<evidence type="ECO:0000313" key="16">
    <source>
        <dbReference type="Proteomes" id="UP000494252"/>
    </source>
</evidence>
<feature type="domain" description="Trimeric autotransporter adhesin YadA-like head" evidence="13">
    <location>
        <begin position="345"/>
        <end position="370"/>
    </location>
</feature>
<feature type="domain" description="Trimeric autotransporter adhesin YadA-like head" evidence="13">
    <location>
        <begin position="372"/>
        <end position="398"/>
    </location>
</feature>
<feature type="domain" description="Trimeric autotransporter adhesin YadA-like head" evidence="13">
    <location>
        <begin position="207"/>
        <end position="230"/>
    </location>
</feature>
<feature type="compositionally biased region" description="Low complexity" evidence="11">
    <location>
        <begin position="376"/>
        <end position="397"/>
    </location>
</feature>
<keyword evidence="4" id="KW-0813">Transport</keyword>
<feature type="domain" description="Trimeric autotransporter adhesin YadA-like stalk" evidence="14">
    <location>
        <begin position="417"/>
        <end position="455"/>
    </location>
</feature>
<dbReference type="Proteomes" id="UP000494252">
    <property type="component" value="Unassembled WGS sequence"/>
</dbReference>
<proteinExistence type="inferred from homology"/>
<evidence type="ECO:0000256" key="1">
    <source>
        <dbReference type="ARBA" id="ARBA00004241"/>
    </source>
</evidence>
<evidence type="ECO:0000256" key="11">
    <source>
        <dbReference type="SAM" id="MobiDB-lite"/>
    </source>
</evidence>
<organism evidence="15 16">
    <name type="scientific">Paraburkholderia fynbosensis</name>
    <dbReference type="NCBI Taxonomy" id="1200993"/>
    <lineage>
        <taxon>Bacteria</taxon>
        <taxon>Pseudomonadati</taxon>
        <taxon>Pseudomonadota</taxon>
        <taxon>Betaproteobacteria</taxon>
        <taxon>Burkholderiales</taxon>
        <taxon>Burkholderiaceae</taxon>
        <taxon>Paraburkholderia</taxon>
    </lineage>
</organism>
<dbReference type="GO" id="GO:0009279">
    <property type="term" value="C:cell outer membrane"/>
    <property type="evidence" value="ECO:0007669"/>
    <property type="project" value="UniProtKB-SubCell"/>
</dbReference>
<keyword evidence="9" id="KW-0472">Membrane</keyword>
<feature type="domain" description="Trimeric autotransporter adhesin YadA-like stalk" evidence="14">
    <location>
        <begin position="289"/>
        <end position="328"/>
    </location>
</feature>
<dbReference type="GO" id="GO:0009986">
    <property type="term" value="C:cell surface"/>
    <property type="evidence" value="ECO:0007669"/>
    <property type="project" value="UniProtKB-SubCell"/>
</dbReference>
<evidence type="ECO:0000259" key="12">
    <source>
        <dbReference type="Pfam" id="PF03895"/>
    </source>
</evidence>
<feature type="region of interest" description="Disordered" evidence="11">
    <location>
        <begin position="321"/>
        <end position="402"/>
    </location>
</feature>
<dbReference type="InterPro" id="IPR045584">
    <property type="entry name" value="Pilin-like"/>
</dbReference>
<dbReference type="SUPFAM" id="SSF101967">
    <property type="entry name" value="Adhesin YadA, collagen-binding domain"/>
    <property type="match status" value="3"/>
</dbReference>
<dbReference type="InterPro" id="IPR011049">
    <property type="entry name" value="Serralysin-like_metalloprot_C"/>
</dbReference>
<evidence type="ECO:0000313" key="15">
    <source>
        <dbReference type="EMBL" id="CAB3810858.1"/>
    </source>
</evidence>
<keyword evidence="8" id="KW-0653">Protein transport</keyword>
<feature type="domain" description="Trimeric autotransporter adhesin YadA-like C-terminal membrane anchor" evidence="12">
    <location>
        <begin position="483"/>
        <end position="543"/>
    </location>
</feature>
<dbReference type="InterPro" id="IPR008640">
    <property type="entry name" value="Adhesin_Head_dom"/>
</dbReference>
<evidence type="ECO:0000256" key="2">
    <source>
        <dbReference type="ARBA" id="ARBA00004442"/>
    </source>
</evidence>
<feature type="domain" description="Trimeric autotransporter adhesin YadA-like head" evidence="13">
    <location>
        <begin position="132"/>
        <end position="158"/>
    </location>
</feature>
<gene>
    <name evidence="15" type="primary">ehaG</name>
    <name evidence="15" type="ORF">LMG27177_07535</name>
</gene>
<accession>A0A6J5H5P4</accession>
<dbReference type="SUPFAM" id="SSF54523">
    <property type="entry name" value="Pili subunits"/>
    <property type="match status" value="1"/>
</dbReference>
<dbReference type="Gene3D" id="3.30.1300.30">
    <property type="entry name" value="GSPII I/J protein-like"/>
    <property type="match status" value="1"/>
</dbReference>
<dbReference type="EMBL" id="CADIKI010000050">
    <property type="protein sequence ID" value="CAB3810858.1"/>
    <property type="molecule type" value="Genomic_DNA"/>
</dbReference>
<keyword evidence="5" id="KW-1134">Transmembrane beta strand</keyword>
<dbReference type="AlphaFoldDB" id="A0A6J5H5P4"/>
<keyword evidence="6" id="KW-0812">Transmembrane</keyword>
<evidence type="ECO:0000256" key="10">
    <source>
        <dbReference type="ARBA" id="ARBA00023237"/>
    </source>
</evidence>
<evidence type="ECO:0000256" key="4">
    <source>
        <dbReference type="ARBA" id="ARBA00022448"/>
    </source>
</evidence>
<dbReference type="GO" id="GO:0015031">
    <property type="term" value="P:protein transport"/>
    <property type="evidence" value="ECO:0007669"/>
    <property type="project" value="UniProtKB-KW"/>
</dbReference>
<keyword evidence="10" id="KW-0998">Cell outer membrane</keyword>
<protein>
    <submittedName>
        <fullName evidence="15">Autotransporter adhesin EhaG</fullName>
    </submittedName>
</protein>
<feature type="domain" description="Trimeric autotransporter adhesin YadA-like head" evidence="13">
    <location>
        <begin position="166"/>
        <end position="188"/>
    </location>
</feature>